<gene>
    <name evidence="3" type="ORF">MAR_029958</name>
</gene>
<dbReference type="PANTHER" id="PTHR32026">
    <property type="entry name" value="METHYLTRANSFERASE-LIKE PROTEIN 24"/>
    <property type="match status" value="1"/>
</dbReference>
<protein>
    <submittedName>
        <fullName evidence="3">MET24-like protein</fullName>
    </submittedName>
</protein>
<dbReference type="PANTHER" id="PTHR32026:SF10">
    <property type="entry name" value="METHYLTRANSFERASE-LIKE PROTEIN 24-RELATED"/>
    <property type="match status" value="1"/>
</dbReference>
<dbReference type="Pfam" id="PF13383">
    <property type="entry name" value="Methyltransf_22"/>
    <property type="match status" value="1"/>
</dbReference>
<sequence>MASARRSSVLQWCIVGIFVPIIFVTYKVTMIPIPITEAEPEIQCLPADFRDTQFIVGVHRNASVFIPEDLLLKNLSREDLSALYHRYLENVQYMCRRKVRLGNYDDGGWDICDDAHFRPPKPCIIYSFGINNDFSFDDAAIKHFGCSVHSFDPSMHMDDHQRSDKNYFHSIGISDKDEAIKASTDEWQLFTYKTIRQKLQHANKTISILKMDVELYEWRVLADIVKTVNMTGTNNLAVEFHLTLDGTEVEWEQYYRALTVLRHLYHLGYRIFWTHQNHNCAFVSACKMEQRSNCHEISFVKTC</sequence>
<keyword evidence="4" id="KW-1185">Reference proteome</keyword>
<feature type="domain" description="Methyltransferase" evidence="2">
    <location>
        <begin position="86"/>
        <end position="249"/>
    </location>
</feature>
<name>A0ABY7DK56_MYAAR</name>
<evidence type="ECO:0000313" key="3">
    <source>
        <dbReference type="EMBL" id="WAQ97268.1"/>
    </source>
</evidence>
<dbReference type="SUPFAM" id="SSF53335">
    <property type="entry name" value="S-adenosyl-L-methionine-dependent methyltransferases"/>
    <property type="match status" value="1"/>
</dbReference>
<evidence type="ECO:0000256" key="1">
    <source>
        <dbReference type="SAM" id="Phobius"/>
    </source>
</evidence>
<dbReference type="Proteomes" id="UP001164746">
    <property type="component" value="Chromosome 2"/>
</dbReference>
<feature type="transmembrane region" description="Helical" evidence="1">
    <location>
        <begin position="12"/>
        <end position="35"/>
    </location>
</feature>
<organism evidence="3 4">
    <name type="scientific">Mya arenaria</name>
    <name type="common">Soft-shell clam</name>
    <dbReference type="NCBI Taxonomy" id="6604"/>
    <lineage>
        <taxon>Eukaryota</taxon>
        <taxon>Metazoa</taxon>
        <taxon>Spiralia</taxon>
        <taxon>Lophotrochozoa</taxon>
        <taxon>Mollusca</taxon>
        <taxon>Bivalvia</taxon>
        <taxon>Autobranchia</taxon>
        <taxon>Heteroconchia</taxon>
        <taxon>Euheterodonta</taxon>
        <taxon>Imparidentia</taxon>
        <taxon>Neoheterodontei</taxon>
        <taxon>Myida</taxon>
        <taxon>Myoidea</taxon>
        <taxon>Myidae</taxon>
        <taxon>Mya</taxon>
    </lineage>
</organism>
<keyword evidence="1" id="KW-1133">Transmembrane helix</keyword>
<dbReference type="InterPro" id="IPR026913">
    <property type="entry name" value="METTL24"/>
</dbReference>
<dbReference type="EMBL" id="CP111013">
    <property type="protein sequence ID" value="WAQ97268.1"/>
    <property type="molecule type" value="Genomic_DNA"/>
</dbReference>
<accession>A0ABY7DK56</accession>
<evidence type="ECO:0000259" key="2">
    <source>
        <dbReference type="Pfam" id="PF13383"/>
    </source>
</evidence>
<reference evidence="3" key="1">
    <citation type="submission" date="2022-11" db="EMBL/GenBank/DDBJ databases">
        <title>Centuries of genome instability and evolution in soft-shell clam transmissible cancer (bioRxiv).</title>
        <authorList>
            <person name="Hart S.F.M."/>
            <person name="Yonemitsu M.A."/>
            <person name="Giersch R.M."/>
            <person name="Beal B.F."/>
            <person name="Arriagada G."/>
            <person name="Davis B.W."/>
            <person name="Ostrander E.A."/>
            <person name="Goff S.P."/>
            <person name="Metzger M.J."/>
        </authorList>
    </citation>
    <scope>NUCLEOTIDE SEQUENCE</scope>
    <source>
        <strain evidence="3">MELC-2E11</strain>
        <tissue evidence="3">Siphon/mantle</tissue>
    </source>
</reference>
<dbReference type="InterPro" id="IPR029063">
    <property type="entry name" value="SAM-dependent_MTases_sf"/>
</dbReference>
<keyword evidence="1" id="KW-0812">Transmembrane</keyword>
<evidence type="ECO:0000313" key="4">
    <source>
        <dbReference type="Proteomes" id="UP001164746"/>
    </source>
</evidence>
<keyword evidence="1" id="KW-0472">Membrane</keyword>
<dbReference type="InterPro" id="IPR025714">
    <property type="entry name" value="Methyltranfer_dom"/>
</dbReference>
<proteinExistence type="predicted"/>